<evidence type="ECO:0000313" key="4">
    <source>
        <dbReference type="Proteomes" id="UP000789390"/>
    </source>
</evidence>
<keyword evidence="4" id="KW-1185">Reference proteome</keyword>
<dbReference type="EMBL" id="CAKKLH010000292">
    <property type="protein sequence ID" value="CAH0109478.1"/>
    <property type="molecule type" value="Genomic_DNA"/>
</dbReference>
<feature type="chain" id="PRO_5035289726" evidence="2">
    <location>
        <begin position="27"/>
        <end position="454"/>
    </location>
</feature>
<feature type="region of interest" description="Disordered" evidence="1">
    <location>
        <begin position="300"/>
        <end position="426"/>
    </location>
</feature>
<evidence type="ECO:0000256" key="1">
    <source>
        <dbReference type="SAM" id="MobiDB-lite"/>
    </source>
</evidence>
<comment type="caution">
    <text evidence="3">The sequence shown here is derived from an EMBL/GenBank/DDBJ whole genome shotgun (WGS) entry which is preliminary data.</text>
</comment>
<evidence type="ECO:0000256" key="2">
    <source>
        <dbReference type="SAM" id="SignalP"/>
    </source>
</evidence>
<feature type="signal peptide" evidence="2">
    <location>
        <begin position="1"/>
        <end position="26"/>
    </location>
</feature>
<feature type="compositionally biased region" description="Low complexity" evidence="1">
    <location>
        <begin position="300"/>
        <end position="343"/>
    </location>
</feature>
<protein>
    <submittedName>
        <fullName evidence="3">Uncharacterized protein</fullName>
    </submittedName>
</protein>
<sequence length="454" mass="48157">MATLLSRLGVITTIMAFSLCITYAENQSIGFNSGVAGGTAGGSRANWDQQQPGQFRPFGSDKPCSVLVNETMTQNDAQVIVERILITADTMGNSFSSSSFTGGSNQQLDTWAAQACGQMQNIVGYLKSACQFSISASSISSTSSTSTTELVAQKKLGAMNAAKEYLCSNNQVNLKELAMNNGAQCARKTDLNEFGCNIQQGAQPTFIQMLPSPNRQTLKYGTSIILSMQSYNGDDCKYIADVTNCILDKYTRGTDFCSSRASTHFGRIFDVMLQGVQCKTGGYSTFNTFDSSNSFNNNPAFNRFPSSNSGGSSNFPNNNNQNNFGSNSGSFPQNFPQGSASSGNFGGQQGNFGSNWPQNQNGFGMNSGGSNWPQQNPNSFGGSNWPQQNPSGFGQGSGSFGQSSNNFGQQNSGFGSASGTIPPYNRRPNYNSGSAVQASVAMVVTTILTACLAL</sequence>
<feature type="compositionally biased region" description="Low complexity" evidence="1">
    <location>
        <begin position="400"/>
        <end position="415"/>
    </location>
</feature>
<reference evidence="3" key="1">
    <citation type="submission" date="2021-11" db="EMBL/GenBank/DDBJ databases">
        <authorList>
            <person name="Schell T."/>
        </authorList>
    </citation>
    <scope>NUCLEOTIDE SEQUENCE</scope>
    <source>
        <strain evidence="3">M5</strain>
    </source>
</reference>
<gene>
    <name evidence="3" type="ORF">DGAL_LOCUS12956</name>
</gene>
<dbReference type="OrthoDB" id="6364397at2759"/>
<dbReference type="AlphaFoldDB" id="A0A8J2RU06"/>
<keyword evidence="2" id="KW-0732">Signal</keyword>
<proteinExistence type="predicted"/>
<accession>A0A8J2RU06</accession>
<evidence type="ECO:0000313" key="3">
    <source>
        <dbReference type="EMBL" id="CAH0109478.1"/>
    </source>
</evidence>
<dbReference type="Proteomes" id="UP000789390">
    <property type="component" value="Unassembled WGS sequence"/>
</dbReference>
<feature type="compositionally biased region" description="Polar residues" evidence="1">
    <location>
        <begin position="356"/>
        <end position="385"/>
    </location>
</feature>
<organism evidence="3 4">
    <name type="scientific">Daphnia galeata</name>
    <dbReference type="NCBI Taxonomy" id="27404"/>
    <lineage>
        <taxon>Eukaryota</taxon>
        <taxon>Metazoa</taxon>
        <taxon>Ecdysozoa</taxon>
        <taxon>Arthropoda</taxon>
        <taxon>Crustacea</taxon>
        <taxon>Branchiopoda</taxon>
        <taxon>Diplostraca</taxon>
        <taxon>Cladocera</taxon>
        <taxon>Anomopoda</taxon>
        <taxon>Daphniidae</taxon>
        <taxon>Daphnia</taxon>
    </lineage>
</organism>
<name>A0A8J2RU06_9CRUS</name>